<dbReference type="AlphaFoldDB" id="A0A914Y2A2"/>
<organism evidence="1 2">
    <name type="scientific">Panagrolaimus superbus</name>
    <dbReference type="NCBI Taxonomy" id="310955"/>
    <lineage>
        <taxon>Eukaryota</taxon>
        <taxon>Metazoa</taxon>
        <taxon>Ecdysozoa</taxon>
        <taxon>Nematoda</taxon>
        <taxon>Chromadorea</taxon>
        <taxon>Rhabditida</taxon>
        <taxon>Tylenchina</taxon>
        <taxon>Panagrolaimomorpha</taxon>
        <taxon>Panagrolaimoidea</taxon>
        <taxon>Panagrolaimidae</taxon>
        <taxon>Panagrolaimus</taxon>
    </lineage>
</organism>
<keyword evidence="1" id="KW-1185">Reference proteome</keyword>
<proteinExistence type="predicted"/>
<evidence type="ECO:0000313" key="1">
    <source>
        <dbReference type="Proteomes" id="UP000887577"/>
    </source>
</evidence>
<protein>
    <submittedName>
        <fullName evidence="2">Uncharacterized protein</fullName>
    </submittedName>
</protein>
<accession>A0A914Y2A2</accession>
<sequence length="227" mass="26307">MACQNSQISCRNSDETSFILTHFGEYLTTMTFEIDFLEGTIARREIKFSVSEIFENEVSNVAINSVGVVAVIGGNKMLCTEFKSDDNEYTETWFDFDELSDLPQLNNYLQIHLYSVGNIFKCFILDETYKCYNINFSYKSENNRFTLLNAKKIPSFNPYKSREILITNEYFFVTDDSSNEMVTFVSRILSLSEAAYLTLQKHEKMSLMKLKKRMGFPKCLPITRAPK</sequence>
<evidence type="ECO:0000313" key="2">
    <source>
        <dbReference type="WBParaSite" id="PSU_v2.g13583.t1"/>
    </source>
</evidence>
<name>A0A914Y2A2_9BILA</name>
<reference evidence="2" key="1">
    <citation type="submission" date="2022-11" db="UniProtKB">
        <authorList>
            <consortium name="WormBaseParasite"/>
        </authorList>
    </citation>
    <scope>IDENTIFICATION</scope>
</reference>
<dbReference type="WBParaSite" id="PSU_v2.g13583.t1">
    <property type="protein sequence ID" value="PSU_v2.g13583.t1"/>
    <property type="gene ID" value="PSU_v2.g13583"/>
</dbReference>
<dbReference type="Proteomes" id="UP000887577">
    <property type="component" value="Unplaced"/>
</dbReference>